<evidence type="ECO:0000313" key="3">
    <source>
        <dbReference type="Proteomes" id="UP000467488"/>
    </source>
</evidence>
<organism evidence="2 3">
    <name type="scientific">Escherichia coli</name>
    <dbReference type="NCBI Taxonomy" id="562"/>
    <lineage>
        <taxon>Bacteria</taxon>
        <taxon>Pseudomonadati</taxon>
        <taxon>Pseudomonadota</taxon>
        <taxon>Gammaproteobacteria</taxon>
        <taxon>Enterobacterales</taxon>
        <taxon>Enterobacteriaceae</taxon>
        <taxon>Escherichia</taxon>
    </lineage>
</organism>
<evidence type="ECO:0000313" key="2">
    <source>
        <dbReference type="EMBL" id="BBU80987.1"/>
    </source>
</evidence>
<proteinExistence type="predicted"/>
<dbReference type="Pfam" id="PF13322">
    <property type="entry name" value="DUF4092"/>
    <property type="match status" value="1"/>
</dbReference>
<protein>
    <recommendedName>
        <fullName evidence="1">DUF4092 domain-containing protein</fullName>
    </recommendedName>
</protein>
<sequence>MLIHRYSQAGKNDEREVPDVVRKVFAEYPNVINEIINLSLSNGEALSEGDQTFERTNEFLEQFESGQAKEIDTAICDSLGGCNSQRWFSLTARNVNEGQIQGVINKLWGVDKDYKSVTKFHVFHDSTNFYGSTGNARGQAVVNISNAAFPILMARNDKNYWLAFGTKNAPGIKTSWRTLRKRLLSLSRKTLRAIPPPLTCRLFRWGKSVRAN</sequence>
<dbReference type="Proteomes" id="UP000467488">
    <property type="component" value="Chromosome"/>
</dbReference>
<evidence type="ECO:0000259" key="1">
    <source>
        <dbReference type="Pfam" id="PF13322"/>
    </source>
</evidence>
<dbReference type="EMBL" id="AP022360">
    <property type="protein sequence ID" value="BBU80987.1"/>
    <property type="molecule type" value="Genomic_DNA"/>
</dbReference>
<name>A0A8S0FL04_ECOLX</name>
<reference evidence="2 3" key="1">
    <citation type="submission" date="2020-01" db="EMBL/GenBank/DDBJ databases">
        <title>Dynamics of blaIMP-6 dissemination in carbapenem resistant Enterobacteriacea isolated from regional surveillance in Osaka, Japan.</title>
        <authorList>
            <person name="Abe R."/>
            <person name="Akeda Y."/>
            <person name="Sugawara Y."/>
            <person name="Yamamoto N."/>
            <person name="Tomono K."/>
            <person name="Takeuchi D."/>
            <person name="Kawahara R."/>
            <person name="Hamada S."/>
        </authorList>
    </citation>
    <scope>NUCLEOTIDE SEQUENCE [LARGE SCALE GENOMIC DNA]</scope>
    <source>
        <strain evidence="2 3">E300</strain>
    </source>
</reference>
<accession>A0A8S0FL04</accession>
<gene>
    <name evidence="2" type="ORF">EIMP300_23870</name>
</gene>
<dbReference type="AlphaFoldDB" id="A0A8S0FL04"/>
<feature type="domain" description="DUF4092" evidence="1">
    <location>
        <begin position="68"/>
        <end position="169"/>
    </location>
</feature>
<dbReference type="InterPro" id="IPR025385">
    <property type="entry name" value="DUF4092"/>
</dbReference>